<dbReference type="AlphaFoldDB" id="A0A554LIU3"/>
<dbReference type="Gene3D" id="1.10.4030.10">
    <property type="entry name" value="Porin chaperone SurA, peptide-binding domain"/>
    <property type="match status" value="1"/>
</dbReference>
<reference evidence="4 5" key="1">
    <citation type="submission" date="2017-07" db="EMBL/GenBank/DDBJ databases">
        <title>Mechanisms for carbon and nitrogen cycling indicate functional differentiation within the Candidate Phyla Radiation.</title>
        <authorList>
            <person name="Danczak R.E."/>
            <person name="Johnston M.D."/>
            <person name="Kenah C."/>
            <person name="Slattery M."/>
            <person name="Wrighton K.C."/>
            <person name="Wilkins M.J."/>
        </authorList>
    </citation>
    <scope>NUCLEOTIDE SEQUENCE [LARGE SCALE GENOMIC DNA]</scope>
    <source>
        <strain evidence="4">Licking1014_7</strain>
    </source>
</reference>
<keyword evidence="2" id="KW-1133">Transmembrane helix</keyword>
<evidence type="ECO:0000256" key="1">
    <source>
        <dbReference type="PROSITE-ProRule" id="PRU00278"/>
    </source>
</evidence>
<dbReference type="Pfam" id="PF13624">
    <property type="entry name" value="SurA_N_3"/>
    <property type="match status" value="1"/>
</dbReference>
<dbReference type="InterPro" id="IPR000297">
    <property type="entry name" value="PPIase_PpiC"/>
</dbReference>
<dbReference type="InterPro" id="IPR050245">
    <property type="entry name" value="PrsA_foldase"/>
</dbReference>
<keyword evidence="2" id="KW-0812">Transmembrane</keyword>
<dbReference type="EMBL" id="VMGK01000014">
    <property type="protein sequence ID" value="TSC92774.1"/>
    <property type="molecule type" value="Genomic_DNA"/>
</dbReference>
<accession>A0A554LIU3</accession>
<evidence type="ECO:0000259" key="3">
    <source>
        <dbReference type="PROSITE" id="PS50198"/>
    </source>
</evidence>
<feature type="transmembrane region" description="Helical" evidence="2">
    <location>
        <begin position="25"/>
        <end position="47"/>
    </location>
</feature>
<dbReference type="PANTHER" id="PTHR47245:SF2">
    <property type="entry name" value="PEPTIDYL-PROLYL CIS-TRANS ISOMERASE HP_0175-RELATED"/>
    <property type="match status" value="1"/>
</dbReference>
<keyword evidence="1" id="KW-0697">Rotamase</keyword>
<dbReference type="GO" id="GO:0003755">
    <property type="term" value="F:peptidyl-prolyl cis-trans isomerase activity"/>
    <property type="evidence" value="ECO:0007669"/>
    <property type="project" value="UniProtKB-KW"/>
</dbReference>
<name>A0A554LIU3_9BACT</name>
<dbReference type="PANTHER" id="PTHR47245">
    <property type="entry name" value="PEPTIDYLPROLYL ISOMERASE"/>
    <property type="match status" value="1"/>
</dbReference>
<keyword evidence="1" id="KW-0413">Isomerase</keyword>
<feature type="transmembrane region" description="Helical" evidence="2">
    <location>
        <begin position="59"/>
        <end position="81"/>
    </location>
</feature>
<dbReference type="Proteomes" id="UP000315689">
    <property type="component" value="Unassembled WGS sequence"/>
</dbReference>
<dbReference type="InterPro" id="IPR023058">
    <property type="entry name" value="PPIase_PpiC_CS"/>
</dbReference>
<feature type="domain" description="PpiC" evidence="3">
    <location>
        <begin position="184"/>
        <end position="275"/>
    </location>
</feature>
<evidence type="ECO:0000313" key="5">
    <source>
        <dbReference type="Proteomes" id="UP000315689"/>
    </source>
</evidence>
<comment type="caution">
    <text evidence="4">The sequence shown here is derived from an EMBL/GenBank/DDBJ whole genome shotgun (WGS) entry which is preliminary data.</text>
</comment>
<organism evidence="4 5">
    <name type="scientific">Candidatus Berkelbacteria bacterium Licking1014_7</name>
    <dbReference type="NCBI Taxonomy" id="2017147"/>
    <lineage>
        <taxon>Bacteria</taxon>
        <taxon>Candidatus Berkelbacteria</taxon>
    </lineage>
</organism>
<keyword evidence="2" id="KW-0472">Membrane</keyword>
<evidence type="ECO:0000313" key="4">
    <source>
        <dbReference type="EMBL" id="TSC92774.1"/>
    </source>
</evidence>
<dbReference type="InterPro" id="IPR027304">
    <property type="entry name" value="Trigger_fact/SurA_dom_sf"/>
</dbReference>
<dbReference type="InterPro" id="IPR046357">
    <property type="entry name" value="PPIase_dom_sf"/>
</dbReference>
<evidence type="ECO:0000256" key="2">
    <source>
        <dbReference type="SAM" id="Phobius"/>
    </source>
</evidence>
<dbReference type="PROSITE" id="PS01096">
    <property type="entry name" value="PPIC_PPIASE_1"/>
    <property type="match status" value="1"/>
</dbReference>
<dbReference type="Gene3D" id="3.10.50.40">
    <property type="match status" value="1"/>
</dbReference>
<gene>
    <name evidence="4" type="ORF">CEN89_476</name>
</gene>
<proteinExistence type="predicted"/>
<dbReference type="SUPFAM" id="SSF54534">
    <property type="entry name" value="FKBP-like"/>
    <property type="match status" value="1"/>
</dbReference>
<protein>
    <submittedName>
        <fullName evidence="4">Foldase protein PrsA</fullName>
    </submittedName>
</protein>
<dbReference type="PROSITE" id="PS50198">
    <property type="entry name" value="PPIC_PPIASE_2"/>
    <property type="match status" value="1"/>
</dbReference>
<sequence>MLKTVQGGIKKFKDKNKNDLIKTPWFLIIVILIIYLMGTIGTGAVIYGYKTNSPTSRAFLIIFPLPAVIFDSSAVSVSEVFERMNYSINFNRANKRADEPEKDLRKRVVEQLIEDRLYLLGASRINVVVTSDEVQQAFDKVAQENGGVEEVKNALLSLYGMNEAGFKKLIKAQVLKDKVRDEAFEQVKLKHILVADEETAKKVIAEIQAGKKFEDAAREFSKDETSRDKGGEVGWVRRGQYDEKLDEVIFNIETGKLSETPVQSNYGWQIILVEEKKGSIAVSLEKWLEDLKSQTRVWRLLK</sequence>
<dbReference type="Pfam" id="PF00639">
    <property type="entry name" value="Rotamase"/>
    <property type="match status" value="1"/>
</dbReference>
<dbReference type="SUPFAM" id="SSF109998">
    <property type="entry name" value="Triger factor/SurA peptide-binding domain-like"/>
    <property type="match status" value="1"/>
</dbReference>